<protein>
    <submittedName>
        <fullName evidence="3">Oxidoreductase</fullName>
    </submittedName>
</protein>
<name>A0A2U0SJ27_9SPHN</name>
<evidence type="ECO:0000259" key="2">
    <source>
        <dbReference type="Pfam" id="PF22725"/>
    </source>
</evidence>
<dbReference type="PANTHER" id="PTHR43708:SF3">
    <property type="entry name" value="OXIDOREDUCTASE"/>
    <property type="match status" value="1"/>
</dbReference>
<organism evidence="3 4">
    <name type="scientific">Sphingomonas pokkalii</name>
    <dbReference type="NCBI Taxonomy" id="2175090"/>
    <lineage>
        <taxon>Bacteria</taxon>
        <taxon>Pseudomonadati</taxon>
        <taxon>Pseudomonadota</taxon>
        <taxon>Alphaproteobacteria</taxon>
        <taxon>Sphingomonadales</taxon>
        <taxon>Sphingomonadaceae</taxon>
        <taxon>Sphingomonas</taxon>
    </lineage>
</organism>
<dbReference type="SUPFAM" id="SSF55347">
    <property type="entry name" value="Glyceraldehyde-3-phosphate dehydrogenase-like, C-terminal domain"/>
    <property type="match status" value="1"/>
</dbReference>
<dbReference type="OrthoDB" id="9815825at2"/>
<evidence type="ECO:0000259" key="1">
    <source>
        <dbReference type="Pfam" id="PF01408"/>
    </source>
</evidence>
<accession>A0A2U0SJ27</accession>
<feature type="domain" description="Gfo/Idh/MocA-like oxidoreductase N-terminal" evidence="1">
    <location>
        <begin position="4"/>
        <end position="125"/>
    </location>
</feature>
<dbReference type="Pfam" id="PF01408">
    <property type="entry name" value="GFO_IDH_MocA"/>
    <property type="match status" value="1"/>
</dbReference>
<evidence type="ECO:0000313" key="4">
    <source>
        <dbReference type="Proteomes" id="UP000245890"/>
    </source>
</evidence>
<dbReference type="Gene3D" id="3.30.360.10">
    <property type="entry name" value="Dihydrodipicolinate Reductase, domain 2"/>
    <property type="match status" value="1"/>
</dbReference>
<dbReference type="GO" id="GO:0000166">
    <property type="term" value="F:nucleotide binding"/>
    <property type="evidence" value="ECO:0007669"/>
    <property type="project" value="InterPro"/>
</dbReference>
<dbReference type="InterPro" id="IPR000683">
    <property type="entry name" value="Gfo/Idh/MocA-like_OxRdtase_N"/>
</dbReference>
<dbReference type="EMBL" id="QENQ01000001">
    <property type="protein sequence ID" value="PVX31355.1"/>
    <property type="molecule type" value="Genomic_DNA"/>
</dbReference>
<dbReference type="Proteomes" id="UP000245890">
    <property type="component" value="Unassembled WGS sequence"/>
</dbReference>
<dbReference type="Pfam" id="PF22725">
    <property type="entry name" value="GFO_IDH_MocA_C3"/>
    <property type="match status" value="1"/>
</dbReference>
<comment type="caution">
    <text evidence="3">The sequence shown here is derived from an EMBL/GenBank/DDBJ whole genome shotgun (WGS) entry which is preliminary data.</text>
</comment>
<sequence length="374" mass="39390">MGLIGGGPGAFIGPVHRIAATLDNEIELVAGAFSRAPEKSRQAGKAYGVAADRSYPSWMALIEQERVRPDGIDFLTIATPNDTHLPIARAALAAGIAVMSDKPPTATLAQSLELAKAVRDAERPYALSYAYSGYPLMRHARALIAAGGIGTVRKVVVEYLQGWLAAPIERAGNKQAEWRTDAGKSGVGGAIGDIGVHAFHLAEFVTGLPVGAINADLAAVVPGRALDDDCSVLLRFAGGARGVLLASQIAIGEANGLTLRVYGDKASIAWRQEMPNQLLLHHLSGRTEILTAGGAGLLPAATAVTRLPAGHPEGYLEAFANLYRDFGRRLRGKPAPDLPGIEEGIRSMRFIEQAVAASRDACGWVPLEPAREYA</sequence>
<dbReference type="PANTHER" id="PTHR43708">
    <property type="entry name" value="CONSERVED EXPRESSED OXIDOREDUCTASE (EUROFUNG)"/>
    <property type="match status" value="1"/>
</dbReference>
<dbReference type="InterPro" id="IPR051317">
    <property type="entry name" value="Gfo/Idh/MocA_oxidoreduct"/>
</dbReference>
<proteinExistence type="predicted"/>
<dbReference type="InterPro" id="IPR055170">
    <property type="entry name" value="GFO_IDH_MocA-like_dom"/>
</dbReference>
<reference evidence="3 4" key="1">
    <citation type="submission" date="2018-05" db="EMBL/GenBank/DDBJ databases">
        <title>Description of Sphingomonas pokkalii sp nov, isolated from the rhizosphere of saline tolerant pokkali rice and its draft genome analysis.</title>
        <authorList>
            <person name="Menon R."/>
            <person name="Kumari S."/>
            <person name="Rameshkumar N."/>
        </authorList>
    </citation>
    <scope>NUCLEOTIDE SEQUENCE [LARGE SCALE GENOMIC DNA]</scope>
    <source>
        <strain evidence="3 4">L3B27</strain>
    </source>
</reference>
<feature type="domain" description="GFO/IDH/MocA-like oxidoreductase" evidence="2">
    <location>
        <begin position="137"/>
        <end position="268"/>
    </location>
</feature>
<dbReference type="AlphaFoldDB" id="A0A2U0SJ27"/>
<dbReference type="SUPFAM" id="SSF51735">
    <property type="entry name" value="NAD(P)-binding Rossmann-fold domains"/>
    <property type="match status" value="1"/>
</dbReference>
<keyword evidence="4" id="KW-1185">Reference proteome</keyword>
<gene>
    <name evidence="3" type="ORF">DD559_05645</name>
</gene>
<evidence type="ECO:0000313" key="3">
    <source>
        <dbReference type="EMBL" id="PVX31355.1"/>
    </source>
</evidence>
<dbReference type="Gene3D" id="3.40.50.720">
    <property type="entry name" value="NAD(P)-binding Rossmann-like Domain"/>
    <property type="match status" value="1"/>
</dbReference>
<dbReference type="InterPro" id="IPR036291">
    <property type="entry name" value="NAD(P)-bd_dom_sf"/>
</dbReference>